<dbReference type="SFLD" id="SFLDS00003">
    <property type="entry name" value="Haloacid_Dehalogenase"/>
    <property type="match status" value="1"/>
</dbReference>
<organism evidence="4 5">
    <name type="scientific">Pacificitalea manganoxidans</name>
    <dbReference type="NCBI Taxonomy" id="1411902"/>
    <lineage>
        <taxon>Bacteria</taxon>
        <taxon>Pseudomonadati</taxon>
        <taxon>Pseudomonadota</taxon>
        <taxon>Alphaproteobacteria</taxon>
        <taxon>Rhodobacterales</taxon>
        <taxon>Paracoccaceae</taxon>
        <taxon>Pacificitalea</taxon>
    </lineage>
</organism>
<name>A0A291M0H7_9RHOB</name>
<dbReference type="GO" id="GO:0005829">
    <property type="term" value="C:cytosol"/>
    <property type="evidence" value="ECO:0007669"/>
    <property type="project" value="TreeGrafter"/>
</dbReference>
<dbReference type="SFLD" id="SFLDG01142">
    <property type="entry name" value="C2.B.2:_Mannosyl-3-phosphoglyc"/>
    <property type="match status" value="1"/>
</dbReference>
<evidence type="ECO:0000256" key="2">
    <source>
        <dbReference type="ARBA" id="ARBA00022801"/>
    </source>
</evidence>
<dbReference type="KEGG" id="cmag:CBW24_11135"/>
<dbReference type="GO" id="GO:0051479">
    <property type="term" value="P:mannosylglycerate biosynthetic process"/>
    <property type="evidence" value="ECO:0007669"/>
    <property type="project" value="InterPro"/>
</dbReference>
<evidence type="ECO:0000256" key="1">
    <source>
        <dbReference type="ARBA" id="ARBA00022723"/>
    </source>
</evidence>
<dbReference type="Gene3D" id="3.40.50.1000">
    <property type="entry name" value="HAD superfamily/HAD-like"/>
    <property type="match status" value="1"/>
</dbReference>
<dbReference type="PANTHER" id="PTHR10000">
    <property type="entry name" value="PHOSPHOSERINE PHOSPHATASE"/>
    <property type="match status" value="1"/>
</dbReference>
<dbReference type="Proteomes" id="UP000219050">
    <property type="component" value="Chromosome"/>
</dbReference>
<dbReference type="AlphaFoldDB" id="A0A291M0H7"/>
<dbReference type="RefSeq" id="WP_097373625.1">
    <property type="nucleotide sequence ID" value="NZ_CP021404.1"/>
</dbReference>
<dbReference type="Gene3D" id="3.30.980.20">
    <property type="entry name" value="Putative mannosyl-3-phosphoglycerate phosphatase, domain 2"/>
    <property type="match status" value="1"/>
</dbReference>
<dbReference type="OrthoDB" id="193379at2"/>
<dbReference type="GO" id="GO:0000287">
    <property type="term" value="F:magnesium ion binding"/>
    <property type="evidence" value="ECO:0007669"/>
    <property type="project" value="TreeGrafter"/>
</dbReference>
<protein>
    <submittedName>
        <fullName evidence="4">Mannosyl-3-phosphoglycerate phosphatase</fullName>
    </submittedName>
</protein>
<keyword evidence="1" id="KW-0479">Metal-binding</keyword>
<dbReference type="NCBIfam" id="TIGR01486">
    <property type="entry name" value="HAD-SF-IIB-MPGP"/>
    <property type="match status" value="1"/>
</dbReference>
<dbReference type="InterPro" id="IPR036412">
    <property type="entry name" value="HAD-like_sf"/>
</dbReference>
<dbReference type="SFLD" id="SFLDG01140">
    <property type="entry name" value="C2.B:_Phosphomannomutase_and_P"/>
    <property type="match status" value="1"/>
</dbReference>
<keyword evidence="2" id="KW-0378">Hydrolase</keyword>
<proteinExistence type="predicted"/>
<dbReference type="InterPro" id="IPR023214">
    <property type="entry name" value="HAD_sf"/>
</dbReference>
<dbReference type="PANTHER" id="PTHR10000:SF8">
    <property type="entry name" value="HAD SUPERFAMILY HYDROLASE-LIKE, TYPE 3"/>
    <property type="match status" value="1"/>
</dbReference>
<evidence type="ECO:0000313" key="5">
    <source>
        <dbReference type="Proteomes" id="UP000219050"/>
    </source>
</evidence>
<keyword evidence="3" id="KW-0460">Magnesium</keyword>
<reference evidence="4 5" key="1">
    <citation type="submission" date="2017-05" db="EMBL/GenBank/DDBJ databases">
        <title>Comparative genomic and metabolic analysis of manganese-oxidizing mechanisms in Celeribater manganoxidans DY25T: its adaption to the environment of polymetallic nodule.</title>
        <authorList>
            <person name="Wang X."/>
        </authorList>
    </citation>
    <scope>NUCLEOTIDE SEQUENCE [LARGE SCALE GENOMIC DNA]</scope>
    <source>
        <strain evidence="4 5">DY25</strain>
    </source>
</reference>
<evidence type="ECO:0000313" key="4">
    <source>
        <dbReference type="EMBL" id="ATI42503.1"/>
    </source>
</evidence>
<dbReference type="EMBL" id="CP021404">
    <property type="protein sequence ID" value="ATI42503.1"/>
    <property type="molecule type" value="Genomic_DNA"/>
</dbReference>
<dbReference type="Pfam" id="PF08282">
    <property type="entry name" value="Hydrolase_3"/>
    <property type="match status" value="1"/>
</dbReference>
<gene>
    <name evidence="4" type="ORF">CBW24_11135</name>
</gene>
<dbReference type="GO" id="GO:0050531">
    <property type="term" value="F:mannosyl-3-phosphoglycerate phosphatase activity"/>
    <property type="evidence" value="ECO:0007669"/>
    <property type="project" value="InterPro"/>
</dbReference>
<dbReference type="InterPro" id="IPR006381">
    <property type="entry name" value="HAD-SF-IIB-MPGP"/>
</dbReference>
<evidence type="ECO:0000256" key="3">
    <source>
        <dbReference type="ARBA" id="ARBA00022842"/>
    </source>
</evidence>
<keyword evidence="5" id="KW-1185">Reference proteome</keyword>
<accession>A0A291M0H7</accession>
<dbReference type="SUPFAM" id="SSF56784">
    <property type="entry name" value="HAD-like"/>
    <property type="match status" value="1"/>
</dbReference>
<sequence>MTGNTPADAPAPRAIVFSDLDGTLLDHETYGWQAATPALDRLRGAGIPLILASSKTAAEIAPLRAEMGFAHCPAIVENGAGLLPPGPAEAAPDRSAYQRLRAALDAIAPDLRHQYRGFGDWGAAEIARRTGLPIEGARLAAQRQFSEPGLWEGSDTGRAAFVAALAQHGVTAREGGRFLTLSFGGTKAGRMAEIIAHYAPDATADPATAPRSLALGDAPNDREMIEAADHGVIIANPHGTPLPPLPGEARVRTTVPGPQGWMHAVLDLLSDLL</sequence>